<evidence type="ECO:0000313" key="2">
    <source>
        <dbReference type="Proteomes" id="UP000765509"/>
    </source>
</evidence>
<dbReference type="OrthoDB" id="2507152at2759"/>
<protein>
    <submittedName>
        <fullName evidence="1">Uncharacterized protein</fullName>
    </submittedName>
</protein>
<comment type="caution">
    <text evidence="1">The sequence shown here is derived from an EMBL/GenBank/DDBJ whole genome shotgun (WGS) entry which is preliminary data.</text>
</comment>
<proteinExistence type="predicted"/>
<keyword evidence="2" id="KW-1185">Reference proteome</keyword>
<dbReference type="EMBL" id="AVOT02042670">
    <property type="protein sequence ID" value="MBW0538094.1"/>
    <property type="molecule type" value="Genomic_DNA"/>
</dbReference>
<name>A0A9Q3FF85_9BASI</name>
<organism evidence="1 2">
    <name type="scientific">Austropuccinia psidii MF-1</name>
    <dbReference type="NCBI Taxonomy" id="1389203"/>
    <lineage>
        <taxon>Eukaryota</taxon>
        <taxon>Fungi</taxon>
        <taxon>Dikarya</taxon>
        <taxon>Basidiomycota</taxon>
        <taxon>Pucciniomycotina</taxon>
        <taxon>Pucciniomycetes</taxon>
        <taxon>Pucciniales</taxon>
        <taxon>Sphaerophragmiaceae</taxon>
        <taxon>Austropuccinia</taxon>
    </lineage>
</organism>
<reference evidence="1" key="1">
    <citation type="submission" date="2021-03" db="EMBL/GenBank/DDBJ databases">
        <title>Draft genome sequence of rust myrtle Austropuccinia psidii MF-1, a brazilian biotype.</title>
        <authorList>
            <person name="Quecine M.C."/>
            <person name="Pachon D.M.R."/>
            <person name="Bonatelli M.L."/>
            <person name="Correr F.H."/>
            <person name="Franceschini L.M."/>
            <person name="Leite T.F."/>
            <person name="Margarido G.R.A."/>
            <person name="Almeida C.A."/>
            <person name="Ferrarezi J.A."/>
            <person name="Labate C.A."/>
        </authorList>
    </citation>
    <scope>NUCLEOTIDE SEQUENCE</scope>
    <source>
        <strain evidence="1">MF-1</strain>
    </source>
</reference>
<dbReference type="Proteomes" id="UP000765509">
    <property type="component" value="Unassembled WGS sequence"/>
</dbReference>
<dbReference type="AlphaFoldDB" id="A0A9Q3FF85"/>
<gene>
    <name evidence="1" type="ORF">O181_077809</name>
</gene>
<sequence length="325" mass="37306">MLLAQLSKILDNNLSYHLHQLDPQFQLVPSALFLSNLKPSFTENFNPLRQTFIELLISIASSPGSNSTSSASIAFKTTMNPQSLVQELVRQNRLLKETINQFPLLLNLENQKLSSSSSSSIDSDSSSNHLALSPFSSILGDNPTRESIIETLLNLLDRQDLRLNHLQQFGKSILLESSIPVFRALKESKEGLEDLSVKDWADRIMNHLRRLKSFNNKPIDPKESIKFIHDHLDLEPLQLIRTLLLRNRDLVRSSFPHQIPPKCLNLNDNIDLDESLLFEYPFKLYLLRHPKALLNFICSKFDATKNEDQRWKNRLQLQPINSLSF</sequence>
<accession>A0A9Q3FF85</accession>
<evidence type="ECO:0000313" key="1">
    <source>
        <dbReference type="EMBL" id="MBW0538094.1"/>
    </source>
</evidence>